<feature type="compositionally biased region" description="Low complexity" evidence="7">
    <location>
        <begin position="1499"/>
        <end position="1514"/>
    </location>
</feature>
<feature type="transmembrane region" description="Helical" evidence="8">
    <location>
        <begin position="807"/>
        <end position="829"/>
    </location>
</feature>
<feature type="transmembrane region" description="Helical" evidence="8">
    <location>
        <begin position="344"/>
        <end position="363"/>
    </location>
</feature>
<dbReference type="Proteomes" id="UP001515480">
    <property type="component" value="Unassembled WGS sequence"/>
</dbReference>
<keyword evidence="12" id="KW-1185">Reference proteome</keyword>
<keyword evidence="3" id="KW-0378">Hydrolase</keyword>
<evidence type="ECO:0000259" key="10">
    <source>
        <dbReference type="PROSITE" id="PS50203"/>
    </source>
</evidence>
<feature type="transmembrane region" description="Helical" evidence="8">
    <location>
        <begin position="375"/>
        <end position="394"/>
    </location>
</feature>
<gene>
    <name evidence="11" type="ORF">AB1Y20_004653</name>
</gene>
<dbReference type="InterPro" id="IPR000219">
    <property type="entry name" value="DH_dom"/>
</dbReference>
<feature type="transmembrane region" description="Helical" evidence="8">
    <location>
        <begin position="400"/>
        <end position="420"/>
    </location>
</feature>
<dbReference type="PROSITE" id="PS50203">
    <property type="entry name" value="CALPAIN_CAT"/>
    <property type="match status" value="1"/>
</dbReference>
<evidence type="ECO:0000256" key="4">
    <source>
        <dbReference type="ARBA" id="ARBA00022807"/>
    </source>
</evidence>
<keyword evidence="8" id="KW-1133">Transmembrane helix</keyword>
<comment type="similarity">
    <text evidence="1">Belongs to the peptidase C2 family.</text>
</comment>
<keyword evidence="8" id="KW-0472">Membrane</keyword>
<feature type="transmembrane region" description="Helical" evidence="8">
    <location>
        <begin position="137"/>
        <end position="160"/>
    </location>
</feature>
<proteinExistence type="inferred from homology"/>
<comment type="caution">
    <text evidence="5">Lacks conserved residue(s) required for the propagation of feature annotation.</text>
</comment>
<feature type="transmembrane region" description="Helical" evidence="8">
    <location>
        <begin position="512"/>
        <end position="532"/>
    </location>
</feature>
<feature type="transmembrane region" description="Helical" evidence="8">
    <location>
        <begin position="105"/>
        <end position="125"/>
    </location>
</feature>
<feature type="transmembrane region" description="Helical" evidence="8">
    <location>
        <begin position="841"/>
        <end position="862"/>
    </location>
</feature>
<dbReference type="GO" id="GO:0004198">
    <property type="term" value="F:calcium-dependent cysteine-type endopeptidase activity"/>
    <property type="evidence" value="ECO:0007669"/>
    <property type="project" value="InterPro"/>
</dbReference>
<comment type="caution">
    <text evidence="11">The sequence shown here is derived from an EMBL/GenBank/DDBJ whole genome shotgun (WGS) entry which is preliminary data.</text>
</comment>
<feature type="transmembrane region" description="Helical" evidence="8">
    <location>
        <begin position="592"/>
        <end position="611"/>
    </location>
</feature>
<dbReference type="Pfam" id="PF00648">
    <property type="entry name" value="Peptidase_C2"/>
    <property type="match status" value="1"/>
</dbReference>
<evidence type="ECO:0000256" key="8">
    <source>
        <dbReference type="SAM" id="Phobius"/>
    </source>
</evidence>
<feature type="transmembrane region" description="Helical" evidence="8">
    <location>
        <begin position="745"/>
        <end position="768"/>
    </location>
</feature>
<dbReference type="SUPFAM" id="SSF48065">
    <property type="entry name" value="DBL homology domain (DH-domain)"/>
    <property type="match status" value="1"/>
</dbReference>
<feature type="region of interest" description="Disordered" evidence="7">
    <location>
        <begin position="1472"/>
        <end position="1570"/>
    </location>
</feature>
<keyword evidence="8" id="KW-0812">Transmembrane</keyword>
<dbReference type="Gene3D" id="1.20.900.10">
    <property type="entry name" value="Dbl homology (DH) domain"/>
    <property type="match status" value="1"/>
</dbReference>
<evidence type="ECO:0000259" key="9">
    <source>
        <dbReference type="PROSITE" id="PS50010"/>
    </source>
</evidence>
<evidence type="ECO:0000256" key="2">
    <source>
        <dbReference type="ARBA" id="ARBA00022670"/>
    </source>
</evidence>
<feature type="region of interest" description="Disordered" evidence="7">
    <location>
        <begin position="2469"/>
        <end position="2492"/>
    </location>
</feature>
<dbReference type="PANTHER" id="PTHR10183">
    <property type="entry name" value="CALPAIN"/>
    <property type="match status" value="1"/>
</dbReference>
<dbReference type="PANTHER" id="PTHR10183:SF379">
    <property type="entry name" value="CALPAIN-5"/>
    <property type="match status" value="1"/>
</dbReference>
<keyword evidence="2" id="KW-0645">Protease</keyword>
<dbReference type="EMBL" id="JBGBPQ010000016">
    <property type="protein sequence ID" value="KAL1508554.1"/>
    <property type="molecule type" value="Genomic_DNA"/>
</dbReference>
<dbReference type="GO" id="GO:0005085">
    <property type="term" value="F:guanyl-nucleotide exchange factor activity"/>
    <property type="evidence" value="ECO:0007669"/>
    <property type="project" value="InterPro"/>
</dbReference>
<reference evidence="11 12" key="1">
    <citation type="journal article" date="2024" name="Science">
        <title>Giant polyketide synthase enzymes in the biosynthesis of giant marine polyether toxins.</title>
        <authorList>
            <person name="Fallon T.R."/>
            <person name="Shende V.V."/>
            <person name="Wierzbicki I.H."/>
            <person name="Pendleton A.L."/>
            <person name="Watervoot N.F."/>
            <person name="Auber R.P."/>
            <person name="Gonzalez D.J."/>
            <person name="Wisecaver J.H."/>
            <person name="Moore B.S."/>
        </authorList>
    </citation>
    <scope>NUCLEOTIDE SEQUENCE [LARGE SCALE GENOMIC DNA]</scope>
    <source>
        <strain evidence="11 12">12B1</strain>
    </source>
</reference>
<feature type="domain" description="Calpain catalytic" evidence="10">
    <location>
        <begin position="1207"/>
        <end position="1411"/>
    </location>
</feature>
<evidence type="ECO:0000256" key="7">
    <source>
        <dbReference type="SAM" id="MobiDB-lite"/>
    </source>
</evidence>
<dbReference type="Gene3D" id="2.30.29.30">
    <property type="entry name" value="Pleckstrin-homology domain (PH domain)/Phosphotyrosine-binding domain (PTB)"/>
    <property type="match status" value="1"/>
</dbReference>
<accession>A0AB34IYU1</accession>
<dbReference type="Pfam" id="PF00621">
    <property type="entry name" value="RhoGEF"/>
    <property type="match status" value="1"/>
</dbReference>
<evidence type="ECO:0000313" key="11">
    <source>
        <dbReference type="EMBL" id="KAL1508554.1"/>
    </source>
</evidence>
<name>A0AB34IYU1_PRYPA</name>
<dbReference type="SMART" id="SM00325">
    <property type="entry name" value="RhoGEF"/>
    <property type="match status" value="1"/>
</dbReference>
<dbReference type="PROSITE" id="PS50010">
    <property type="entry name" value="DH_2"/>
    <property type="match status" value="1"/>
</dbReference>
<feature type="transmembrane region" description="Helical" evidence="8">
    <location>
        <begin position="659"/>
        <end position="682"/>
    </location>
</feature>
<feature type="coiled-coil region" evidence="6">
    <location>
        <begin position="2205"/>
        <end position="2232"/>
    </location>
</feature>
<organism evidence="11 12">
    <name type="scientific">Prymnesium parvum</name>
    <name type="common">Toxic golden alga</name>
    <dbReference type="NCBI Taxonomy" id="97485"/>
    <lineage>
        <taxon>Eukaryota</taxon>
        <taxon>Haptista</taxon>
        <taxon>Haptophyta</taxon>
        <taxon>Prymnesiophyceae</taxon>
        <taxon>Prymnesiales</taxon>
        <taxon>Prymnesiaceae</taxon>
        <taxon>Prymnesium</taxon>
    </lineage>
</organism>
<feature type="transmembrane region" description="Helical" evidence="8">
    <location>
        <begin position="313"/>
        <end position="332"/>
    </location>
</feature>
<feature type="transmembrane region" description="Helical" evidence="8">
    <location>
        <begin position="718"/>
        <end position="739"/>
    </location>
</feature>
<dbReference type="InterPro" id="IPR011993">
    <property type="entry name" value="PH-like_dom_sf"/>
</dbReference>
<dbReference type="InterPro" id="IPR038765">
    <property type="entry name" value="Papain-like_cys_pep_sf"/>
</dbReference>
<dbReference type="InterPro" id="IPR022684">
    <property type="entry name" value="Calpain_cysteine_protease"/>
</dbReference>
<dbReference type="SMART" id="SM00230">
    <property type="entry name" value="CysPc"/>
    <property type="match status" value="1"/>
</dbReference>
<evidence type="ECO:0000256" key="5">
    <source>
        <dbReference type="PROSITE-ProRule" id="PRU00239"/>
    </source>
</evidence>
<feature type="transmembrane region" description="Helical" evidence="8">
    <location>
        <begin position="558"/>
        <end position="580"/>
    </location>
</feature>
<keyword evidence="4" id="KW-0788">Thiol protease</keyword>
<evidence type="ECO:0000256" key="6">
    <source>
        <dbReference type="SAM" id="Coils"/>
    </source>
</evidence>
<feature type="transmembrane region" description="Helical" evidence="8">
    <location>
        <begin position="70"/>
        <end position="93"/>
    </location>
</feature>
<evidence type="ECO:0000256" key="1">
    <source>
        <dbReference type="ARBA" id="ARBA00007623"/>
    </source>
</evidence>
<dbReference type="SUPFAM" id="SSF54001">
    <property type="entry name" value="Cysteine proteinases"/>
    <property type="match status" value="1"/>
</dbReference>
<evidence type="ECO:0000256" key="3">
    <source>
        <dbReference type="ARBA" id="ARBA00022801"/>
    </source>
</evidence>
<protein>
    <recommendedName>
        <fullName evidence="13">Calpain catalytic domain-containing protein</fullName>
    </recommendedName>
</protein>
<keyword evidence="6" id="KW-0175">Coiled coil</keyword>
<feature type="domain" description="DH" evidence="9">
    <location>
        <begin position="2107"/>
        <end position="2225"/>
    </location>
</feature>
<feature type="transmembrane region" description="Helical" evidence="8">
    <location>
        <begin position="172"/>
        <end position="195"/>
    </location>
</feature>
<feature type="transmembrane region" description="Helical" evidence="8">
    <location>
        <begin position="688"/>
        <end position="709"/>
    </location>
</feature>
<feature type="transmembrane region" description="Helical" evidence="8">
    <location>
        <begin position="926"/>
        <end position="956"/>
    </location>
</feature>
<evidence type="ECO:0000313" key="12">
    <source>
        <dbReference type="Proteomes" id="UP001515480"/>
    </source>
</evidence>
<feature type="compositionally biased region" description="Basic and acidic residues" evidence="7">
    <location>
        <begin position="1529"/>
        <end position="1544"/>
    </location>
</feature>
<feature type="transmembrane region" description="Helical" evidence="8">
    <location>
        <begin position="30"/>
        <end position="49"/>
    </location>
</feature>
<dbReference type="GO" id="GO:0006508">
    <property type="term" value="P:proteolysis"/>
    <property type="evidence" value="ECO:0007669"/>
    <property type="project" value="UniProtKB-KW"/>
</dbReference>
<evidence type="ECO:0008006" key="13">
    <source>
        <dbReference type="Google" id="ProtNLM"/>
    </source>
</evidence>
<feature type="transmembrane region" description="Helical" evidence="8">
    <location>
        <begin position="617"/>
        <end position="639"/>
    </location>
</feature>
<feature type="transmembrane region" description="Helical" evidence="8">
    <location>
        <begin position="868"/>
        <end position="889"/>
    </location>
</feature>
<dbReference type="InterPro" id="IPR035899">
    <property type="entry name" value="DBL_dom_sf"/>
</dbReference>
<sequence>MDLVPSNFTDWQRPLFSFDAAADFFTAGRIVWVCTGVVYLFVALALLGVSPHVLLWVRALPPTARRARRPALGCLLLLALLVASLLALLLHWVVQLAEKEPAGCWVYGLGVTLGGAVVVCIFLCWSSWYRRSWNASFQVILLGVGAIFVCLSLQLAIIFQRKDCAIDGRREFPHTALTALAMTMNVLPIISLVFLNTRANETQDDKPDDVCSSTSDSRPEVYIAQRAASQASFLSGRSLHGPAAPHRSKVAHNLPQKMFTAAEMDKMASSIGEMATLELEARIVPHLFSPLALKLFVAFGIRKSTRYPRLQNALLYGVSLSFLVAYSITIYLQAERQELGNASPVAGISTSLVIIMLDIEMFLYCRARLSNASPVAPLLFMLGCRASLVVIVAYAKYIVLVHALIFLFVGVFIGFTWSLLMADGGEANAGLPWRERTSSAAIGTGNRISGQQGERVTIDKSNVTLVTETSGVTCDAVISAMPVASVEVVSSLEKSIPERCFAALDRFSRLPAAPLVFLWSMFALDVCVVYYIHSTQPDLHPDIPSFFVEGSSHSQWSLLLQAGMLAWFVTLACCVGVKLVANEWQLLSVRNLAIVTQGFASGAGLLNFFALSDSYNILFGSIFLPVALLFASHACYIWIQSQWGRARALEKRLGYSTRLIVRLDVFLSSFAILACSLGIFASGNPRDALFMFGSFAALLTSIPVVIYYLQFFKLDRTCVCLLATCIFVIVMGTWISFVVNSEVNVRIVVAALLYPNFYVTIFAGLVWRAKFWRFALDVKVLFAISMLLTIAFFVVLITLVNSGLASASLWGAFAAGAATWTFLAAATLINNLWMRYIGDRGNYAVVLASGLLAAALIVAIVVGSLLGVGVLTLSLVCIAVPSTLLPIGLSSSKPFHVRCGFVMPIYVYNPEHPAALFRFSNSSAQLVLAGLVIIVLWGTFAAFTLLMTIAICLSGFATTLVFLYVMHSLHFDVTSIRNLCADLTPEMVVQAVHKMQQLEREQLGSNRQTSTGSNPEDTLLEIDHLDTSCDRWLHKSFGRPALERLAFVGWQIDTAQEQAIDKVRVKRDKLLEAMVREDAPWTLRSIASNLRALIALELEHWEVVMRNAAVRSKLLLLLRMAALKATAEEEDERASLHDQSTLVGPVFLQVRAWPDMQKKVVFDMLHCWFPKPVASSPMRLSSVSWTDHQRRVALGLSPHDSQSSEVFWSDPDFSLEVAINEVANGAIQPQVDQPQVYRWERALDVLMTPDLNVDFLPLRALQPDMVATARESDVESSRMAPSFVLALRMTLTNKHGVRKVRSLFHSQDVSTDGRYDLRLYVDGAWTQVSVDDRMPCIVANDNLTPKLAPWHARSVHSCELWLPVLHKACAKASGSYHALSAMSVPQIVRMLTGSPCEAVDVSSPERCLQELPAQLRLWEEAGCLMLVEGPAHEQSNAASGQTGSRNLWYSIIGVNGVGVDAKVALQPAARQISDDEVVHWSPEPEREPKAITREESKPLLQSSSSGSRRGSRQLVNMMELKRQISTPSCRRDGYSAVDSVRESPRNQNDGATDRSMSFRPPSPLKAVSVGPEHFASSRESYRIRGNSVRAVPISKMSSLALYVIGRWATPQERARAAVALQRVASAFLQRRRSASSEDGVAVRPAVLLEKMRKKERQRQKTIEELVNKHISFGRGLQHLKAARRSLLEAARREDEMSAGSKGTRGTAGGFSGTWVKHVERIFAVVDPTSEACVLPETERFTEVLETSMNHGHHALLAQGARQLQLSYYSSLSPSKADHDSVEQFVLSAARSVVASKWRQDRPATLQAGALRLCFWLVDRTAAAAARTGLREEQQQIALEIERELVDLFFGSQKDGCELNGVAQNPLERGLSLQFLRSAVSVVGVCRSDEAPPGFESEVATNDAQSNSASHNAVCVTFELRPLSLESARADSAEPYVYSSRACAERAVFRRAQDLALALSLRSTTTEPITPERSPVRLSSVTSWVGSDAFSHEGARASKLFDRLHRSPRLQKIDWDAGLHRVTSDGSRVRMVPIGMDTDFHDLMLTTSDLRQLTRAMDWLAPEGSHRADLDRISAVESEAPFVDVKLAASALPPSPARGDSVEPRTIRRFAREVHPNGTVSVGDALKTHSTNSRIFTQFCCDYERCQKLLAALQKREAFSTAFDECEKFSKQPLSNWLATPFQHPIHKKNVLETILKHTAKEHTDQQKIQAALEAMEATLDSINEAVRAAGERLDMQKVKDALVGKCDDFVVPGRKLLRQGAMHQLGRSRAAGSTCTYMLIDMCEGTIPPMLNGDGASGGSSYRAVHHAILCNDSLWFAEVLRGEKYMISHVFRFNDAVQPVCSLLDAPGTFMLSDSQTLVRLQPQQASEASSWVADINACLQATPSILHEPGMLSSSEDGNSLVSIRVLNEEPPGPPSSLRQVCGHDRISHLVTRSHRTSSHAAHTSTKSVELNVVTVSDVPDILCSNGPRARRHRSSSIRSDGPIQFTGDV</sequence>
<feature type="transmembrane region" description="Helical" evidence="8">
    <location>
        <begin position="780"/>
        <end position="801"/>
    </location>
</feature>
<dbReference type="InterPro" id="IPR001300">
    <property type="entry name" value="Peptidase_C2_calpain_cat"/>
</dbReference>
<feature type="compositionally biased region" description="Basic and acidic residues" evidence="7">
    <location>
        <begin position="1472"/>
        <end position="1497"/>
    </location>
</feature>